<accession>A0A382C775</accession>
<protein>
    <submittedName>
        <fullName evidence="1">Uncharacterized protein</fullName>
    </submittedName>
</protein>
<dbReference type="EMBL" id="UINC01033026">
    <property type="protein sequence ID" value="SVB21642.1"/>
    <property type="molecule type" value="Genomic_DNA"/>
</dbReference>
<feature type="non-terminal residue" evidence="1">
    <location>
        <position position="60"/>
    </location>
</feature>
<organism evidence="1">
    <name type="scientific">marine metagenome</name>
    <dbReference type="NCBI Taxonomy" id="408172"/>
    <lineage>
        <taxon>unclassified sequences</taxon>
        <taxon>metagenomes</taxon>
        <taxon>ecological metagenomes</taxon>
    </lineage>
</organism>
<sequence length="60" mass="6739">VSTGLFDDTYRLRKQELLPQLLGLLAPQYTEEELAALRIDPVNPAVLAQRSGRGFVNRDI</sequence>
<feature type="non-terminal residue" evidence="1">
    <location>
        <position position="1"/>
    </location>
</feature>
<proteinExistence type="predicted"/>
<reference evidence="1" key="1">
    <citation type="submission" date="2018-05" db="EMBL/GenBank/DDBJ databases">
        <authorList>
            <person name="Lanie J.A."/>
            <person name="Ng W.-L."/>
            <person name="Kazmierczak K.M."/>
            <person name="Andrzejewski T.M."/>
            <person name="Davidsen T.M."/>
            <person name="Wayne K.J."/>
            <person name="Tettelin H."/>
            <person name="Glass J.I."/>
            <person name="Rusch D."/>
            <person name="Podicherti R."/>
            <person name="Tsui H.-C.T."/>
            <person name="Winkler M.E."/>
        </authorList>
    </citation>
    <scope>NUCLEOTIDE SEQUENCE</scope>
</reference>
<name>A0A382C775_9ZZZZ</name>
<evidence type="ECO:0000313" key="1">
    <source>
        <dbReference type="EMBL" id="SVB21642.1"/>
    </source>
</evidence>
<gene>
    <name evidence="1" type="ORF">METZ01_LOCUS174496</name>
</gene>
<dbReference type="AlphaFoldDB" id="A0A382C775"/>